<feature type="compositionally biased region" description="Low complexity" evidence="1">
    <location>
        <begin position="380"/>
        <end position="400"/>
    </location>
</feature>
<gene>
    <name evidence="2" type="ORF">M407DRAFT_245061</name>
</gene>
<dbReference type="OrthoDB" id="2585251at2759"/>
<protein>
    <submittedName>
        <fullName evidence="2">Uncharacterized protein</fullName>
    </submittedName>
</protein>
<dbReference type="STRING" id="1051891.A0A0C3Q2L5"/>
<dbReference type="Proteomes" id="UP000054248">
    <property type="component" value="Unassembled WGS sequence"/>
</dbReference>
<proteinExistence type="predicted"/>
<reference evidence="3" key="2">
    <citation type="submission" date="2015-01" db="EMBL/GenBank/DDBJ databases">
        <title>Evolutionary Origins and Diversification of the Mycorrhizal Mutualists.</title>
        <authorList>
            <consortium name="DOE Joint Genome Institute"/>
            <consortium name="Mycorrhizal Genomics Consortium"/>
            <person name="Kohler A."/>
            <person name="Kuo A."/>
            <person name="Nagy L.G."/>
            <person name="Floudas D."/>
            <person name="Copeland A."/>
            <person name="Barry K.W."/>
            <person name="Cichocki N."/>
            <person name="Veneault-Fourrey C."/>
            <person name="LaButti K."/>
            <person name="Lindquist E.A."/>
            <person name="Lipzen A."/>
            <person name="Lundell T."/>
            <person name="Morin E."/>
            <person name="Murat C."/>
            <person name="Riley R."/>
            <person name="Ohm R."/>
            <person name="Sun H."/>
            <person name="Tunlid A."/>
            <person name="Henrissat B."/>
            <person name="Grigoriev I.V."/>
            <person name="Hibbett D.S."/>
            <person name="Martin F."/>
        </authorList>
    </citation>
    <scope>NUCLEOTIDE SEQUENCE [LARGE SCALE GENOMIC DNA]</scope>
    <source>
        <strain evidence="3">MUT 4182</strain>
    </source>
</reference>
<feature type="region of interest" description="Disordered" evidence="1">
    <location>
        <begin position="365"/>
        <end position="417"/>
    </location>
</feature>
<dbReference type="HOGENOM" id="CLU_027591_0_0_1"/>
<evidence type="ECO:0000313" key="3">
    <source>
        <dbReference type="Proteomes" id="UP000054248"/>
    </source>
</evidence>
<reference evidence="2 3" key="1">
    <citation type="submission" date="2014-04" db="EMBL/GenBank/DDBJ databases">
        <authorList>
            <consortium name="DOE Joint Genome Institute"/>
            <person name="Kuo A."/>
            <person name="Girlanda M."/>
            <person name="Perotto S."/>
            <person name="Kohler A."/>
            <person name="Nagy L.G."/>
            <person name="Floudas D."/>
            <person name="Copeland A."/>
            <person name="Barry K.W."/>
            <person name="Cichocki N."/>
            <person name="Veneault-Fourrey C."/>
            <person name="LaButti K."/>
            <person name="Lindquist E.A."/>
            <person name="Lipzen A."/>
            <person name="Lundell T."/>
            <person name="Morin E."/>
            <person name="Murat C."/>
            <person name="Sun H."/>
            <person name="Tunlid A."/>
            <person name="Henrissat B."/>
            <person name="Grigoriev I.V."/>
            <person name="Hibbett D.S."/>
            <person name="Martin F."/>
            <person name="Nordberg H.P."/>
            <person name="Cantor M.N."/>
            <person name="Hua S.X."/>
        </authorList>
    </citation>
    <scope>NUCLEOTIDE SEQUENCE [LARGE SCALE GENOMIC DNA]</scope>
    <source>
        <strain evidence="2 3">MUT 4182</strain>
    </source>
</reference>
<accession>A0A0C3Q2L5</accession>
<feature type="region of interest" description="Disordered" evidence="1">
    <location>
        <begin position="153"/>
        <end position="181"/>
    </location>
</feature>
<evidence type="ECO:0000313" key="2">
    <source>
        <dbReference type="EMBL" id="KIO22745.1"/>
    </source>
</evidence>
<feature type="compositionally biased region" description="Basic and acidic residues" evidence="1">
    <location>
        <begin position="156"/>
        <end position="172"/>
    </location>
</feature>
<name>A0A0C3Q2L5_9AGAM</name>
<organism evidence="2 3">
    <name type="scientific">Tulasnella calospora MUT 4182</name>
    <dbReference type="NCBI Taxonomy" id="1051891"/>
    <lineage>
        <taxon>Eukaryota</taxon>
        <taxon>Fungi</taxon>
        <taxon>Dikarya</taxon>
        <taxon>Basidiomycota</taxon>
        <taxon>Agaricomycotina</taxon>
        <taxon>Agaricomycetes</taxon>
        <taxon>Cantharellales</taxon>
        <taxon>Tulasnellaceae</taxon>
        <taxon>Tulasnella</taxon>
    </lineage>
</organism>
<keyword evidence="3" id="KW-1185">Reference proteome</keyword>
<dbReference type="AlphaFoldDB" id="A0A0C3Q2L5"/>
<dbReference type="EMBL" id="KN823102">
    <property type="protein sequence ID" value="KIO22745.1"/>
    <property type="molecule type" value="Genomic_DNA"/>
</dbReference>
<evidence type="ECO:0000256" key="1">
    <source>
        <dbReference type="SAM" id="MobiDB-lite"/>
    </source>
</evidence>
<sequence length="463" mass="50914">MFRLLRSAVRTADQFIASGSSRLKKPLENLIISVERNVSAATHHTGSLSSSFSHHLHTHAYGSARAQPIGSNLSFPTRVALGRPLSAPKLPRAPTIPRSVSQVGLGTARNFSSTRHVFQNIVDNVPIHTRALWEAEWDLKQRKSAQKKMIKKEIKKKQTERIPDKLKAKENKSPLSPALSAVDSEDSVPSIEFSTYFAAPAATPLVKGVTTSLTIPLYPPTSRRAPLPASHTSDSFLPLSELRDLHVTHSQHATRVTSLFIRLDGADVWSKGATCECYGGETTGMVTSLRVVFNGWDKKMVRKAIGDAGKGWCELVEEREVFEEPVQERRASLYPPASLPNELDVTSSFVIPTLDFSSNFASHMSDSSSHYEPEEAAWGTSRSISPSTTRPSSPTMMSPTHGSVHSDDDLHDGWSSGGEEYDRLSDVSIAATPVNRSLGFSVNFLQRSHSDYDSGDFRVYEPF</sequence>